<dbReference type="EMBL" id="MN739580">
    <property type="protein sequence ID" value="QHT14250.1"/>
    <property type="molecule type" value="Genomic_DNA"/>
</dbReference>
<evidence type="ECO:0000256" key="1">
    <source>
        <dbReference type="SAM" id="Phobius"/>
    </source>
</evidence>
<feature type="transmembrane region" description="Helical" evidence="1">
    <location>
        <begin position="60"/>
        <end position="78"/>
    </location>
</feature>
<keyword evidence="1" id="KW-1133">Transmembrane helix</keyword>
<reference evidence="2" key="1">
    <citation type="journal article" date="2020" name="Nature">
        <title>Giant virus diversity and host interactions through global metagenomics.</title>
        <authorList>
            <person name="Schulz F."/>
            <person name="Roux S."/>
            <person name="Paez-Espino D."/>
            <person name="Jungbluth S."/>
            <person name="Walsh D.A."/>
            <person name="Denef V.J."/>
            <person name="McMahon K.D."/>
            <person name="Konstantinidis K.T."/>
            <person name="Eloe-Fadrosh E.A."/>
            <person name="Kyrpides N.C."/>
            <person name="Woyke T."/>
        </authorList>
    </citation>
    <scope>NUCLEOTIDE SEQUENCE</scope>
    <source>
        <strain evidence="2">GVMAG-M-3300023174-137</strain>
    </source>
</reference>
<evidence type="ECO:0000313" key="2">
    <source>
        <dbReference type="EMBL" id="QHT14250.1"/>
    </source>
</evidence>
<protein>
    <submittedName>
        <fullName evidence="2">Uncharacterized protein</fullName>
    </submittedName>
</protein>
<organism evidence="2">
    <name type="scientific">viral metagenome</name>
    <dbReference type="NCBI Taxonomy" id="1070528"/>
    <lineage>
        <taxon>unclassified sequences</taxon>
        <taxon>metagenomes</taxon>
        <taxon>organismal metagenomes</taxon>
    </lineage>
</organism>
<name>A0A6C0DD28_9ZZZZ</name>
<feature type="transmembrane region" description="Helical" evidence="1">
    <location>
        <begin position="35"/>
        <end position="54"/>
    </location>
</feature>
<keyword evidence="1" id="KW-0812">Transmembrane</keyword>
<proteinExistence type="predicted"/>
<keyword evidence="1" id="KW-0472">Membrane</keyword>
<sequence length="228" mass="25587">MNTASLCDPYIWENPLIIFKTQFFYSTNMTCLSEIVNQIVLVVFIMAAAAYALWRSSKMYLPLVAVGLFGLLVIYPSVSSIVKIRKEYEPFIPGVDVIGQNTFAPGTGYDRTMPTSRNPFMNVLVDEIKYNPTRPAAGSVMDPEIQITMDDYFRTEFNRDPTDVFGRNQSQRQFITMPSTSIPNDVDSYQNWLYKIPGKTCKEGGPCIPGTDGAAMPWLNVDSVNTAK</sequence>
<accession>A0A6C0DD28</accession>
<dbReference type="AlphaFoldDB" id="A0A6C0DD28"/>